<comment type="caution">
    <text evidence="7">The sequence shown here is derived from an EMBL/GenBank/DDBJ whole genome shotgun (WGS) entry which is preliminary data.</text>
</comment>
<dbReference type="EMBL" id="CAJOBD010060156">
    <property type="protein sequence ID" value="CAF4380262.1"/>
    <property type="molecule type" value="Genomic_DNA"/>
</dbReference>
<keyword evidence="3 5" id="KW-1133">Transmembrane helix</keyword>
<keyword evidence="4 5" id="KW-0472">Membrane</keyword>
<dbReference type="InterPro" id="IPR011527">
    <property type="entry name" value="ABC1_TM_dom"/>
</dbReference>
<organism evidence="7 8">
    <name type="scientific">Rotaria sordida</name>
    <dbReference type="NCBI Taxonomy" id="392033"/>
    <lineage>
        <taxon>Eukaryota</taxon>
        <taxon>Metazoa</taxon>
        <taxon>Spiralia</taxon>
        <taxon>Gnathifera</taxon>
        <taxon>Rotifera</taxon>
        <taxon>Eurotatoria</taxon>
        <taxon>Bdelloidea</taxon>
        <taxon>Philodinida</taxon>
        <taxon>Philodinidae</taxon>
        <taxon>Rotaria</taxon>
    </lineage>
</organism>
<feature type="transmembrane region" description="Helical" evidence="5">
    <location>
        <begin position="43"/>
        <end position="66"/>
    </location>
</feature>
<dbReference type="SUPFAM" id="SSF90123">
    <property type="entry name" value="ABC transporter transmembrane region"/>
    <property type="match status" value="1"/>
</dbReference>
<evidence type="ECO:0000259" key="6">
    <source>
        <dbReference type="PROSITE" id="PS50929"/>
    </source>
</evidence>
<dbReference type="Gene3D" id="1.20.1560.10">
    <property type="entry name" value="ABC transporter type 1, transmembrane domain"/>
    <property type="match status" value="1"/>
</dbReference>
<dbReference type="GO" id="GO:0090374">
    <property type="term" value="P:oligopeptide export from mitochondrion"/>
    <property type="evidence" value="ECO:0007669"/>
    <property type="project" value="TreeGrafter"/>
</dbReference>
<dbReference type="GO" id="GO:0015421">
    <property type="term" value="F:ABC-type oligopeptide transporter activity"/>
    <property type="evidence" value="ECO:0007669"/>
    <property type="project" value="TreeGrafter"/>
</dbReference>
<dbReference type="GO" id="GO:0005524">
    <property type="term" value="F:ATP binding"/>
    <property type="evidence" value="ECO:0007669"/>
    <property type="project" value="InterPro"/>
</dbReference>
<evidence type="ECO:0000256" key="4">
    <source>
        <dbReference type="ARBA" id="ARBA00023136"/>
    </source>
</evidence>
<evidence type="ECO:0000256" key="1">
    <source>
        <dbReference type="ARBA" id="ARBA00004141"/>
    </source>
</evidence>
<evidence type="ECO:0000256" key="5">
    <source>
        <dbReference type="SAM" id="Phobius"/>
    </source>
</evidence>
<reference evidence="7" key="1">
    <citation type="submission" date="2021-02" db="EMBL/GenBank/DDBJ databases">
        <authorList>
            <person name="Nowell W R."/>
        </authorList>
    </citation>
    <scope>NUCLEOTIDE SEQUENCE</scope>
</reference>
<feature type="domain" description="ABC transmembrane type-1" evidence="6">
    <location>
        <begin position="7"/>
        <end position="105"/>
    </location>
</feature>
<dbReference type="GO" id="GO:0005743">
    <property type="term" value="C:mitochondrial inner membrane"/>
    <property type="evidence" value="ECO:0007669"/>
    <property type="project" value="TreeGrafter"/>
</dbReference>
<dbReference type="Pfam" id="PF00664">
    <property type="entry name" value="ABC_membrane"/>
    <property type="match status" value="1"/>
</dbReference>
<name>A0A820MUV7_9BILA</name>
<dbReference type="PROSITE" id="PS50929">
    <property type="entry name" value="ABC_TM1F"/>
    <property type="match status" value="1"/>
</dbReference>
<dbReference type="PANTHER" id="PTHR43394">
    <property type="entry name" value="ATP-DEPENDENT PERMEASE MDL1, MITOCHONDRIAL"/>
    <property type="match status" value="1"/>
</dbReference>
<dbReference type="InterPro" id="IPR039421">
    <property type="entry name" value="Type_1_exporter"/>
</dbReference>
<feature type="non-terminal residue" evidence="7">
    <location>
        <position position="1"/>
    </location>
</feature>
<dbReference type="InterPro" id="IPR036640">
    <property type="entry name" value="ABC1_TM_sf"/>
</dbReference>
<dbReference type="PANTHER" id="PTHR43394:SF18">
    <property type="entry name" value="ABC TRANSPORTER B FAMILY MEMBER 11-LIKE"/>
    <property type="match status" value="1"/>
</dbReference>
<evidence type="ECO:0000256" key="2">
    <source>
        <dbReference type="ARBA" id="ARBA00022692"/>
    </source>
</evidence>
<evidence type="ECO:0000313" key="8">
    <source>
        <dbReference type="Proteomes" id="UP000663836"/>
    </source>
</evidence>
<sequence length="105" mass="11855">PEWITILIGCIACILNGAAQPLFAFLLVKIVEAFKYCSVSERHHHILLTSFLSLLLGVGLFILRFFQYTAFAISGSKLTERIRSKAFACLLRQEVAYFDRPENSS</sequence>
<evidence type="ECO:0000313" key="7">
    <source>
        <dbReference type="EMBL" id="CAF4380262.1"/>
    </source>
</evidence>
<feature type="non-terminal residue" evidence="7">
    <location>
        <position position="105"/>
    </location>
</feature>
<proteinExistence type="predicted"/>
<gene>
    <name evidence="7" type="ORF">JBS370_LOCUS42818</name>
</gene>
<protein>
    <recommendedName>
        <fullName evidence="6">ABC transmembrane type-1 domain-containing protein</fullName>
    </recommendedName>
</protein>
<comment type="subcellular location">
    <subcellularLocation>
        <location evidence="1">Membrane</location>
        <topology evidence="1">Multi-pass membrane protein</topology>
    </subcellularLocation>
</comment>
<dbReference type="Proteomes" id="UP000663836">
    <property type="component" value="Unassembled WGS sequence"/>
</dbReference>
<keyword evidence="2 5" id="KW-0812">Transmembrane</keyword>
<evidence type="ECO:0000256" key="3">
    <source>
        <dbReference type="ARBA" id="ARBA00022989"/>
    </source>
</evidence>
<accession>A0A820MUV7</accession>
<dbReference type="AlphaFoldDB" id="A0A820MUV7"/>